<reference evidence="3" key="1">
    <citation type="submission" date="2019-12" db="EMBL/GenBank/DDBJ databases">
        <title>Genome sequencing and annotation of Brassica cretica.</title>
        <authorList>
            <person name="Studholme D.J."/>
            <person name="Sarris P.F."/>
        </authorList>
    </citation>
    <scope>NUCLEOTIDE SEQUENCE</scope>
    <source>
        <strain evidence="3">PFS-102/07</strain>
        <tissue evidence="3">Leaf</tissue>
    </source>
</reference>
<feature type="coiled-coil region" evidence="1">
    <location>
        <begin position="106"/>
        <end position="197"/>
    </location>
</feature>
<dbReference type="AlphaFoldDB" id="A0A8S9K3R9"/>
<proteinExistence type="predicted"/>
<evidence type="ECO:0000256" key="2">
    <source>
        <dbReference type="SAM" id="MobiDB-lite"/>
    </source>
</evidence>
<accession>A0A8S9K3R9</accession>
<keyword evidence="1" id="KW-0175">Coiled coil</keyword>
<feature type="region of interest" description="Disordered" evidence="2">
    <location>
        <begin position="1"/>
        <end position="52"/>
    </location>
</feature>
<evidence type="ECO:0000256" key="1">
    <source>
        <dbReference type="SAM" id="Coils"/>
    </source>
</evidence>
<organism evidence="3">
    <name type="scientific">Brassica cretica</name>
    <name type="common">Mustard</name>
    <dbReference type="NCBI Taxonomy" id="69181"/>
    <lineage>
        <taxon>Eukaryota</taxon>
        <taxon>Viridiplantae</taxon>
        <taxon>Streptophyta</taxon>
        <taxon>Embryophyta</taxon>
        <taxon>Tracheophyta</taxon>
        <taxon>Spermatophyta</taxon>
        <taxon>Magnoliopsida</taxon>
        <taxon>eudicotyledons</taxon>
        <taxon>Gunneridae</taxon>
        <taxon>Pentapetalae</taxon>
        <taxon>rosids</taxon>
        <taxon>malvids</taxon>
        <taxon>Brassicales</taxon>
        <taxon>Brassicaceae</taxon>
        <taxon>Brassiceae</taxon>
        <taxon>Brassica</taxon>
    </lineage>
</organism>
<comment type="caution">
    <text evidence="3">The sequence shown here is derived from an EMBL/GenBank/DDBJ whole genome shotgun (WGS) entry which is preliminary data.</text>
</comment>
<sequence length="204" mass="22630">MSSSGTTSPLVAKDDEILENPIGEEEESLERNSTEENDSGDEAASASAVNPSTNDAAQIVPLLQNLLLNNDIQRERLTGLFQLYAPAAVDTNANVNTEEDEQTAREAALSSQVHFLEQSVQMLEEEVENQKKLNAQRGSWCEDRVLSLLSSQTAREAALSSQVHFLEQSVQMLEEEVENQKKLNAQLEEQIKRLTTSSDPERQD</sequence>
<name>A0A8S9K3R9_BRACR</name>
<dbReference type="EMBL" id="QGKY02000190">
    <property type="protein sequence ID" value="KAF2589104.1"/>
    <property type="molecule type" value="Genomic_DNA"/>
</dbReference>
<feature type="compositionally biased region" description="Acidic residues" evidence="2">
    <location>
        <begin position="16"/>
        <end position="28"/>
    </location>
</feature>
<evidence type="ECO:0000313" key="3">
    <source>
        <dbReference type="EMBL" id="KAF2589104.1"/>
    </source>
</evidence>
<protein>
    <submittedName>
        <fullName evidence="3">Uncharacterized protein</fullName>
    </submittedName>
</protein>
<gene>
    <name evidence="3" type="ORF">F2Q70_00040388</name>
</gene>